<keyword evidence="10" id="KW-1185">Reference proteome</keyword>
<feature type="transmembrane region" description="Helical" evidence="7">
    <location>
        <begin position="134"/>
        <end position="157"/>
    </location>
</feature>
<feature type="transmembrane region" description="Helical" evidence="7">
    <location>
        <begin position="210"/>
        <end position="236"/>
    </location>
</feature>
<evidence type="ECO:0000256" key="2">
    <source>
        <dbReference type="ARBA" id="ARBA00006143"/>
    </source>
</evidence>
<dbReference type="Pfam" id="PF02683">
    <property type="entry name" value="DsbD_TM"/>
    <property type="match status" value="1"/>
</dbReference>
<feature type="transmembrane region" description="Helical" evidence="7">
    <location>
        <begin position="62"/>
        <end position="88"/>
    </location>
</feature>
<keyword evidence="4" id="KW-0201">Cytochrome c-type biogenesis</keyword>
<protein>
    <submittedName>
        <fullName evidence="9">Cytochrome c biogenesis CcdA family protein</fullName>
    </submittedName>
</protein>
<evidence type="ECO:0000256" key="6">
    <source>
        <dbReference type="ARBA" id="ARBA00023136"/>
    </source>
</evidence>
<keyword evidence="6 7" id="KW-0472">Membrane</keyword>
<gene>
    <name evidence="9" type="ORF">ACFFJ2_17335</name>
</gene>
<evidence type="ECO:0000256" key="5">
    <source>
        <dbReference type="ARBA" id="ARBA00022989"/>
    </source>
</evidence>
<comment type="similarity">
    <text evidence="2">Belongs to the DsbD family.</text>
</comment>
<evidence type="ECO:0000313" key="10">
    <source>
        <dbReference type="Proteomes" id="UP001589755"/>
    </source>
</evidence>
<name>A0ABV6DBX1_9HYPH</name>
<comment type="caution">
    <text evidence="9">The sequence shown here is derived from an EMBL/GenBank/DDBJ whole genome shotgun (WGS) entry which is preliminary data.</text>
</comment>
<keyword evidence="3 7" id="KW-0812">Transmembrane</keyword>
<dbReference type="PANTHER" id="PTHR31272">
    <property type="entry name" value="CYTOCHROME C-TYPE BIOGENESIS PROTEIN HI_1454-RELATED"/>
    <property type="match status" value="1"/>
</dbReference>
<evidence type="ECO:0000256" key="7">
    <source>
        <dbReference type="SAM" id="Phobius"/>
    </source>
</evidence>
<sequence length="246" mass="25889">MFEISNIGILTALAAGAISFLSPCVLPLVPGYISYVAGNAAVAGGPYRSVGSRLSTLLLSTWFVLGFSTVFVALGASATAISRLLLAYRYETNILGGAIIIVFGLFMTGLVRLPWFQQEFRFHGSLAGGRPLGAYVLGLAFGFGWTPCIGPVLGAILTVSALSSTASNGIALLSIYSVGLGVPFLLSALFTESLTKRLKGMKRTGRLLQIAAGVIMIVMGVAMMTGTMTTFSFWLLEQFPILTKIG</sequence>
<feature type="transmembrane region" description="Helical" evidence="7">
    <location>
        <begin position="7"/>
        <end position="26"/>
    </location>
</feature>
<keyword evidence="5 7" id="KW-1133">Transmembrane helix</keyword>
<dbReference type="RefSeq" id="WP_378074739.1">
    <property type="nucleotide sequence ID" value="NZ_JBHLXD010000041.1"/>
</dbReference>
<dbReference type="Proteomes" id="UP001589755">
    <property type="component" value="Unassembled WGS sequence"/>
</dbReference>
<dbReference type="PANTHER" id="PTHR31272:SF4">
    <property type="entry name" value="CYTOCHROME C-TYPE BIOGENESIS PROTEIN HI_1454-RELATED"/>
    <property type="match status" value="1"/>
</dbReference>
<organism evidence="9 10">
    <name type="scientific">Chelativorans intermedius</name>
    <dbReference type="NCBI Taxonomy" id="515947"/>
    <lineage>
        <taxon>Bacteria</taxon>
        <taxon>Pseudomonadati</taxon>
        <taxon>Pseudomonadota</taxon>
        <taxon>Alphaproteobacteria</taxon>
        <taxon>Hyphomicrobiales</taxon>
        <taxon>Phyllobacteriaceae</taxon>
        <taxon>Chelativorans</taxon>
    </lineage>
</organism>
<evidence type="ECO:0000259" key="8">
    <source>
        <dbReference type="Pfam" id="PF02683"/>
    </source>
</evidence>
<dbReference type="EMBL" id="JBHLXD010000041">
    <property type="protein sequence ID" value="MFC0210164.1"/>
    <property type="molecule type" value="Genomic_DNA"/>
</dbReference>
<accession>A0ABV6DBX1</accession>
<dbReference type="InterPro" id="IPR051790">
    <property type="entry name" value="Cytochrome_c-biogenesis_DsbD"/>
</dbReference>
<evidence type="ECO:0000313" key="9">
    <source>
        <dbReference type="EMBL" id="MFC0210164.1"/>
    </source>
</evidence>
<comment type="subcellular location">
    <subcellularLocation>
        <location evidence="1">Membrane</location>
        <topology evidence="1">Multi-pass membrane protein</topology>
    </subcellularLocation>
</comment>
<feature type="transmembrane region" description="Helical" evidence="7">
    <location>
        <begin position="169"/>
        <end position="190"/>
    </location>
</feature>
<feature type="transmembrane region" description="Helical" evidence="7">
    <location>
        <begin position="94"/>
        <end position="113"/>
    </location>
</feature>
<proteinExistence type="inferred from homology"/>
<evidence type="ECO:0000256" key="4">
    <source>
        <dbReference type="ARBA" id="ARBA00022748"/>
    </source>
</evidence>
<evidence type="ECO:0000256" key="1">
    <source>
        <dbReference type="ARBA" id="ARBA00004141"/>
    </source>
</evidence>
<feature type="domain" description="Cytochrome C biogenesis protein transmembrane" evidence="8">
    <location>
        <begin position="9"/>
        <end position="224"/>
    </location>
</feature>
<evidence type="ECO:0000256" key="3">
    <source>
        <dbReference type="ARBA" id="ARBA00022692"/>
    </source>
</evidence>
<dbReference type="InterPro" id="IPR003834">
    <property type="entry name" value="Cyt_c_assmbl_TM_dom"/>
</dbReference>
<reference evidence="9 10" key="1">
    <citation type="submission" date="2024-09" db="EMBL/GenBank/DDBJ databases">
        <authorList>
            <person name="Sun Q."/>
            <person name="Mori K."/>
        </authorList>
    </citation>
    <scope>NUCLEOTIDE SEQUENCE [LARGE SCALE GENOMIC DNA]</scope>
    <source>
        <strain evidence="9 10">CCM 8543</strain>
    </source>
</reference>